<sequence length="177" mass="18082">MTVTGILLAAGASRRFGPDCKLRALYRGRPLVAHAAAAMAAACPARIAVIADPALAPLLEGFRIIRIPPGGQAASLRAGIAALHGGNALVALADMPHVTADLLRAVAARVGHDLPAAATDGQRPMPPACFPPAWFARLAALQGDRGAGALLRDLPPGQLIHAPPAALIDIDHPEDLP</sequence>
<protein>
    <submittedName>
        <fullName evidence="3">NTP transferase domain-containing protein</fullName>
    </submittedName>
</protein>
<organism evidence="3 4">
    <name type="scientific">Falsirhodobacter algicola</name>
    <dbReference type="NCBI Taxonomy" id="2692330"/>
    <lineage>
        <taxon>Bacteria</taxon>
        <taxon>Pseudomonadati</taxon>
        <taxon>Pseudomonadota</taxon>
        <taxon>Alphaproteobacteria</taxon>
        <taxon>Rhodobacterales</taxon>
        <taxon>Paracoccaceae</taxon>
        <taxon>Falsirhodobacter</taxon>
    </lineage>
</organism>
<dbReference type="InterPro" id="IPR025877">
    <property type="entry name" value="MobA-like_NTP_Trfase"/>
</dbReference>
<proteinExistence type="predicted"/>
<gene>
    <name evidence="3" type="ORF">GR316_11870</name>
</gene>
<keyword evidence="3" id="KW-0808">Transferase</keyword>
<keyword evidence="4" id="KW-1185">Reference proteome</keyword>
<dbReference type="RefSeq" id="WP_211785225.1">
    <property type="nucleotide sequence ID" value="NZ_CP047290.1"/>
</dbReference>
<dbReference type="KEGG" id="fap:GR316_11870"/>
<keyword evidence="3" id="KW-0614">Plasmid</keyword>
<dbReference type="Gene3D" id="3.90.550.10">
    <property type="entry name" value="Spore Coat Polysaccharide Biosynthesis Protein SpsA, Chain A"/>
    <property type="match status" value="1"/>
</dbReference>
<dbReference type="PANTHER" id="PTHR43777">
    <property type="entry name" value="MOLYBDENUM COFACTOR CYTIDYLYLTRANSFERASE"/>
    <property type="match status" value="1"/>
</dbReference>
<reference evidence="3" key="1">
    <citation type="submission" date="2020-01" db="EMBL/GenBank/DDBJ databases">
        <authorList>
            <person name="Yang Y."/>
            <person name="Kwon Y.M."/>
        </authorList>
    </citation>
    <scope>NUCLEOTIDE SEQUENCE</scope>
    <source>
        <strain evidence="3">PG104</strain>
        <plasmid evidence="3">unnamed1</plasmid>
    </source>
</reference>
<dbReference type="Proteomes" id="UP000679284">
    <property type="component" value="Plasmid unnamed1"/>
</dbReference>
<keyword evidence="1" id="KW-0460">Magnesium</keyword>
<feature type="domain" description="MobA-like NTP transferase" evidence="2">
    <location>
        <begin position="5"/>
        <end position="154"/>
    </location>
</feature>
<evidence type="ECO:0000259" key="2">
    <source>
        <dbReference type="Pfam" id="PF12804"/>
    </source>
</evidence>
<evidence type="ECO:0000313" key="4">
    <source>
        <dbReference type="Proteomes" id="UP000679284"/>
    </source>
</evidence>
<dbReference type="SUPFAM" id="SSF53448">
    <property type="entry name" value="Nucleotide-diphospho-sugar transferases"/>
    <property type="match status" value="1"/>
</dbReference>
<accession>A0A8J8MUR6</accession>
<geneLocation type="plasmid" evidence="3 4">
    <name>unnamed1</name>
</geneLocation>
<dbReference type="GO" id="GO:0016779">
    <property type="term" value="F:nucleotidyltransferase activity"/>
    <property type="evidence" value="ECO:0007669"/>
    <property type="project" value="UniProtKB-ARBA"/>
</dbReference>
<dbReference type="EMBL" id="CP047290">
    <property type="protein sequence ID" value="QUS37081.1"/>
    <property type="molecule type" value="Genomic_DNA"/>
</dbReference>
<dbReference type="PANTHER" id="PTHR43777:SF1">
    <property type="entry name" value="MOLYBDENUM COFACTOR CYTIDYLYLTRANSFERASE"/>
    <property type="match status" value="1"/>
</dbReference>
<evidence type="ECO:0000256" key="1">
    <source>
        <dbReference type="ARBA" id="ARBA00022842"/>
    </source>
</evidence>
<name>A0A8J8MUR6_9RHOB</name>
<evidence type="ECO:0000313" key="3">
    <source>
        <dbReference type="EMBL" id="QUS37081.1"/>
    </source>
</evidence>
<dbReference type="AlphaFoldDB" id="A0A8J8MUR6"/>
<dbReference type="InterPro" id="IPR029044">
    <property type="entry name" value="Nucleotide-diphossugar_trans"/>
</dbReference>
<dbReference type="Pfam" id="PF12804">
    <property type="entry name" value="NTP_transf_3"/>
    <property type="match status" value="1"/>
</dbReference>